<dbReference type="InterPro" id="IPR022742">
    <property type="entry name" value="Hydrolase_4"/>
</dbReference>
<dbReference type="PATRIC" id="fig|1173022.3.peg.2802"/>
<dbReference type="Pfam" id="PF12146">
    <property type="entry name" value="Hydrolase_4"/>
    <property type="match status" value="1"/>
</dbReference>
<dbReference type="PANTHER" id="PTHR22753:SF48">
    <property type="entry name" value="PHOSPHOLIPID_GLYCEROL ACYLTRANSFERASE DOMAIN-CONTAINING PROTEIN"/>
    <property type="match status" value="1"/>
</dbReference>
<gene>
    <name evidence="2" type="ORF">Cri9333_2590</name>
</gene>
<feature type="domain" description="Serine aminopeptidase S33" evidence="1">
    <location>
        <begin position="60"/>
        <end position="245"/>
    </location>
</feature>
<dbReference type="eggNOG" id="COG2267">
    <property type="taxonomic scope" value="Bacteria"/>
</dbReference>
<sequence>MPEIQSHPCFLTPKKLNPTSPLFVFLPGLDGTGQLLRTQTAGLEVGFDIRCLAIPSDDLTNWDVLTDQVVALVEAELLKQPNRSVYLCGESFGGCLTIKVALRAPHLFDRIILVNPASSFNQQFCLRWGSYLTNWVPEFLYRVGAIGLLAFLASLDRIASSDRQALFEAVRSVPQKTALWRVSLVREFDVNETQLSTIKQPVLVIAGAADNLLPSVAEAERLVNCLPNAEMVVLPDSGHACLLEAEVNLYEIIKSQNFLANREHDMYSIPNKLAIG</sequence>
<accession>K9W116</accession>
<dbReference type="PRINTS" id="PR00111">
    <property type="entry name" value="ABHYDROLASE"/>
</dbReference>
<name>K9W116_9CYAN</name>
<keyword evidence="2" id="KW-0378">Hydrolase</keyword>
<dbReference type="Proteomes" id="UP000010472">
    <property type="component" value="Chromosome"/>
</dbReference>
<dbReference type="PANTHER" id="PTHR22753">
    <property type="entry name" value="TRANSMEMBRANE PROTEIN 68"/>
    <property type="match status" value="1"/>
</dbReference>
<dbReference type="OrthoDB" id="571089at2"/>
<dbReference type="InterPro" id="IPR000073">
    <property type="entry name" value="AB_hydrolase_1"/>
</dbReference>
<evidence type="ECO:0000313" key="2">
    <source>
        <dbReference type="EMBL" id="AFZ13452.1"/>
    </source>
</evidence>
<dbReference type="STRING" id="1173022.Cri9333_2590"/>
<proteinExistence type="predicted"/>
<dbReference type="KEGG" id="cep:Cri9333_2590"/>
<organism evidence="2 3">
    <name type="scientific">Crinalium epipsammum PCC 9333</name>
    <dbReference type="NCBI Taxonomy" id="1173022"/>
    <lineage>
        <taxon>Bacteria</taxon>
        <taxon>Bacillati</taxon>
        <taxon>Cyanobacteriota</taxon>
        <taxon>Cyanophyceae</taxon>
        <taxon>Gomontiellales</taxon>
        <taxon>Gomontiellaceae</taxon>
        <taxon>Crinalium</taxon>
    </lineage>
</organism>
<dbReference type="GO" id="GO:0016787">
    <property type="term" value="F:hydrolase activity"/>
    <property type="evidence" value="ECO:0007669"/>
    <property type="project" value="UniProtKB-KW"/>
</dbReference>
<dbReference type="RefSeq" id="WP_015203566.1">
    <property type="nucleotide sequence ID" value="NC_019753.1"/>
</dbReference>
<evidence type="ECO:0000313" key="3">
    <source>
        <dbReference type="Proteomes" id="UP000010472"/>
    </source>
</evidence>
<dbReference type="EMBL" id="CP003620">
    <property type="protein sequence ID" value="AFZ13452.1"/>
    <property type="molecule type" value="Genomic_DNA"/>
</dbReference>
<evidence type="ECO:0000259" key="1">
    <source>
        <dbReference type="Pfam" id="PF12146"/>
    </source>
</evidence>
<dbReference type="AlphaFoldDB" id="K9W116"/>
<dbReference type="GO" id="GO:0016020">
    <property type="term" value="C:membrane"/>
    <property type="evidence" value="ECO:0007669"/>
    <property type="project" value="TreeGrafter"/>
</dbReference>
<dbReference type="SUPFAM" id="SSF53474">
    <property type="entry name" value="alpha/beta-Hydrolases"/>
    <property type="match status" value="1"/>
</dbReference>
<protein>
    <submittedName>
        <fullName evidence="2">Alpha/beta hydrolase fold protein</fullName>
    </submittedName>
</protein>
<keyword evidence="3" id="KW-1185">Reference proteome</keyword>
<reference evidence="2 3" key="1">
    <citation type="submission" date="2012-06" db="EMBL/GenBank/DDBJ databases">
        <title>Finished chromosome of genome of Crinalium epipsammum PCC 9333.</title>
        <authorList>
            <consortium name="US DOE Joint Genome Institute"/>
            <person name="Gugger M."/>
            <person name="Coursin T."/>
            <person name="Rippka R."/>
            <person name="Tandeau De Marsac N."/>
            <person name="Huntemann M."/>
            <person name="Wei C.-L."/>
            <person name="Han J."/>
            <person name="Detter J.C."/>
            <person name="Han C."/>
            <person name="Tapia R."/>
            <person name="Davenport K."/>
            <person name="Daligault H."/>
            <person name="Erkkila T."/>
            <person name="Gu W."/>
            <person name="Munk A.C.C."/>
            <person name="Teshima H."/>
            <person name="Xu Y."/>
            <person name="Chain P."/>
            <person name="Chen A."/>
            <person name="Krypides N."/>
            <person name="Mavromatis K."/>
            <person name="Markowitz V."/>
            <person name="Szeto E."/>
            <person name="Ivanova N."/>
            <person name="Mikhailova N."/>
            <person name="Ovchinnikova G."/>
            <person name="Pagani I."/>
            <person name="Pati A."/>
            <person name="Goodwin L."/>
            <person name="Peters L."/>
            <person name="Pitluck S."/>
            <person name="Woyke T."/>
            <person name="Kerfeld C."/>
        </authorList>
    </citation>
    <scope>NUCLEOTIDE SEQUENCE [LARGE SCALE GENOMIC DNA]</scope>
    <source>
        <strain evidence="2 3">PCC 9333</strain>
    </source>
</reference>
<dbReference type="InterPro" id="IPR029058">
    <property type="entry name" value="AB_hydrolase_fold"/>
</dbReference>
<dbReference type="Gene3D" id="3.40.50.1820">
    <property type="entry name" value="alpha/beta hydrolase"/>
    <property type="match status" value="1"/>
</dbReference>
<dbReference type="HOGENOM" id="CLU_1037342_0_0_3"/>